<comment type="caution">
    <text evidence="2">The sequence shown here is derived from an EMBL/GenBank/DDBJ whole genome shotgun (WGS) entry which is preliminary data.</text>
</comment>
<dbReference type="InterPro" id="IPR025714">
    <property type="entry name" value="Methyltranfer_dom"/>
</dbReference>
<evidence type="ECO:0000313" key="4">
    <source>
        <dbReference type="Proteomes" id="UP001152797"/>
    </source>
</evidence>
<sequence length="257" mass="29646">MKAEKQYWYQRHEKNVMIHPGFIKYNSNWPCLWGEEYTGQGSGDGNKWTCGARLIQSPCVVYSFGSNNDMKFELGIHELGLNCEIHIYDPTVNEPAQAKSIGAKYHRVGLGPRDGFMGRYPVKTLKSLMAENGHKHIDILKVDIEDAEHEAIPQIAVDGWPSIGQFLVEVHIRGVTTDLHLDRIFQLVEKANLRLFHQEVNWEFGPGCCTEYAFIHKNWRPETKKYDMKQAITYQEITQQSPQRPQYLGGWGARRRP</sequence>
<evidence type="ECO:0000313" key="2">
    <source>
        <dbReference type="EMBL" id="CAI4018294.1"/>
    </source>
</evidence>
<reference evidence="2" key="1">
    <citation type="submission" date="2022-10" db="EMBL/GenBank/DDBJ databases">
        <authorList>
            <person name="Chen Y."/>
            <person name="Dougan E. K."/>
            <person name="Chan C."/>
            <person name="Rhodes N."/>
            <person name="Thang M."/>
        </authorList>
    </citation>
    <scope>NUCLEOTIDE SEQUENCE</scope>
</reference>
<dbReference type="PANTHER" id="PTHR32026">
    <property type="entry name" value="METHYLTRANSFERASE-LIKE PROTEIN 24"/>
    <property type="match status" value="1"/>
</dbReference>
<dbReference type="AlphaFoldDB" id="A0A9P1M394"/>
<dbReference type="Pfam" id="PF13383">
    <property type="entry name" value="Methyltransf_22"/>
    <property type="match status" value="1"/>
</dbReference>
<reference evidence="3 4" key="2">
    <citation type="submission" date="2024-05" db="EMBL/GenBank/DDBJ databases">
        <authorList>
            <person name="Chen Y."/>
            <person name="Shah S."/>
            <person name="Dougan E. K."/>
            <person name="Thang M."/>
            <person name="Chan C."/>
        </authorList>
    </citation>
    <scope>NUCLEOTIDE SEQUENCE [LARGE SCALE GENOMIC DNA]</scope>
</reference>
<keyword evidence="3" id="KW-0489">Methyltransferase</keyword>
<feature type="domain" description="Methyltransferase" evidence="1">
    <location>
        <begin position="35"/>
        <end position="215"/>
    </location>
</feature>
<evidence type="ECO:0000313" key="3">
    <source>
        <dbReference type="EMBL" id="CAL4805606.1"/>
    </source>
</evidence>
<dbReference type="GO" id="GO:0032259">
    <property type="term" value="P:methylation"/>
    <property type="evidence" value="ECO:0007669"/>
    <property type="project" value="UniProtKB-KW"/>
</dbReference>
<evidence type="ECO:0000259" key="1">
    <source>
        <dbReference type="Pfam" id="PF13383"/>
    </source>
</evidence>
<keyword evidence="4" id="KW-1185">Reference proteome</keyword>
<dbReference type="EMBL" id="CAMXCT020006687">
    <property type="protein sequence ID" value="CAL1171669.1"/>
    <property type="molecule type" value="Genomic_DNA"/>
</dbReference>
<dbReference type="PANTHER" id="PTHR32026:SF10">
    <property type="entry name" value="METHYLTRANSFERASE-LIKE PROTEIN 24-RELATED"/>
    <property type="match status" value="1"/>
</dbReference>
<organism evidence="2">
    <name type="scientific">Cladocopium goreaui</name>
    <dbReference type="NCBI Taxonomy" id="2562237"/>
    <lineage>
        <taxon>Eukaryota</taxon>
        <taxon>Sar</taxon>
        <taxon>Alveolata</taxon>
        <taxon>Dinophyceae</taxon>
        <taxon>Suessiales</taxon>
        <taxon>Symbiodiniaceae</taxon>
        <taxon>Cladocopium</taxon>
    </lineage>
</organism>
<accession>A0A9P1M394</accession>
<proteinExistence type="predicted"/>
<dbReference type="EMBL" id="CAMXCT010006687">
    <property type="protein sequence ID" value="CAI4018294.1"/>
    <property type="molecule type" value="Genomic_DNA"/>
</dbReference>
<dbReference type="EMBL" id="CAMXCT030006687">
    <property type="protein sequence ID" value="CAL4805606.1"/>
    <property type="molecule type" value="Genomic_DNA"/>
</dbReference>
<dbReference type="InterPro" id="IPR026913">
    <property type="entry name" value="METTL24"/>
</dbReference>
<dbReference type="GO" id="GO:0008168">
    <property type="term" value="F:methyltransferase activity"/>
    <property type="evidence" value="ECO:0007669"/>
    <property type="project" value="UniProtKB-KW"/>
</dbReference>
<gene>
    <name evidence="2" type="ORF">C1SCF055_LOCUS42873</name>
</gene>
<keyword evidence="3" id="KW-0808">Transferase</keyword>
<protein>
    <submittedName>
        <fullName evidence="3">Methyltransferase-like protein 24</fullName>
    </submittedName>
</protein>
<dbReference type="Proteomes" id="UP001152797">
    <property type="component" value="Unassembled WGS sequence"/>
</dbReference>
<name>A0A9P1M394_9DINO</name>
<dbReference type="OrthoDB" id="446763at2759"/>